<reference evidence="2 3" key="1">
    <citation type="submission" date="2018-10" db="EMBL/GenBank/DDBJ databases">
        <title>Genomic Encyclopedia of Archaeal and Bacterial Type Strains, Phase II (KMG-II): from individual species to whole genera.</title>
        <authorList>
            <person name="Goeker M."/>
        </authorList>
    </citation>
    <scope>NUCLEOTIDE SEQUENCE [LARGE SCALE GENOMIC DNA]</scope>
    <source>
        <strain evidence="2 3">DSM 14219</strain>
    </source>
</reference>
<dbReference type="PANTHER" id="PTHR41773:SF1">
    <property type="entry name" value="RELA_SPOT DOMAIN-CONTAINING PROTEIN"/>
    <property type="match status" value="1"/>
</dbReference>
<sequence>MHSLAIQFEQNLKKYNDFRLKVEGLIRELLIQNNIGYHKIESRVKNAKRLDEKISRKQKYNDLSDITDLIGVRVITYFEDDVDKIANIIDREFVKDTQNSIDKRILDSDKFGYRSLHEVVTLHEDRKVLTEYKRFKDIKFEIQIRSILQHAWAEIEHDLGYKTESAIPNEFKRSFYRVAALLETADLEFLKIRDGLEKYTKDVGKKIVENPEKVEINAASLKTFIEENELVNKIDLDISKKTGINLNSYYSEDQSMNSRLNFVGITTIKELEDKLIEYNGRISEFAKEFNKIRKKDVVEIDDNENKSYFSKGISLFYLVYVLVSEKNNLDFIEEYSKKFFYNKSKQDIEKHVQDIMNAYSKISKN</sequence>
<feature type="domain" description="RelA/SpoT" evidence="1">
    <location>
        <begin position="42"/>
        <end position="167"/>
    </location>
</feature>
<evidence type="ECO:0000259" key="1">
    <source>
        <dbReference type="SMART" id="SM00954"/>
    </source>
</evidence>
<dbReference type="OrthoDB" id="9801824at2"/>
<dbReference type="InterPro" id="IPR007685">
    <property type="entry name" value="RelA_SpoT"/>
</dbReference>
<gene>
    <name evidence="2" type="ORF">BCF58_2823</name>
</gene>
<dbReference type="Proteomes" id="UP000272428">
    <property type="component" value="Unassembled WGS sequence"/>
</dbReference>
<dbReference type="Pfam" id="PF04607">
    <property type="entry name" value="RelA_SpoT"/>
    <property type="match status" value="1"/>
</dbReference>
<dbReference type="AlphaFoldDB" id="A0A495SA22"/>
<evidence type="ECO:0000313" key="3">
    <source>
        <dbReference type="Proteomes" id="UP000272428"/>
    </source>
</evidence>
<dbReference type="GO" id="GO:0016740">
    <property type="term" value="F:transferase activity"/>
    <property type="evidence" value="ECO:0007669"/>
    <property type="project" value="UniProtKB-KW"/>
</dbReference>
<dbReference type="EMBL" id="RBXB01000003">
    <property type="protein sequence ID" value="RKS96399.1"/>
    <property type="molecule type" value="Genomic_DNA"/>
</dbReference>
<accession>A0A495SA22</accession>
<dbReference type="PANTHER" id="PTHR41773">
    <property type="entry name" value="GTP PYROPHOSPHATASE-RELATED"/>
    <property type="match status" value="1"/>
</dbReference>
<dbReference type="GO" id="GO:0015969">
    <property type="term" value="P:guanosine tetraphosphate metabolic process"/>
    <property type="evidence" value="ECO:0007669"/>
    <property type="project" value="InterPro"/>
</dbReference>
<protein>
    <submittedName>
        <fullName evidence="2">PpGpp synthetase/RelA/SpoT-type nucleotidyltransferase</fullName>
    </submittedName>
</protein>
<dbReference type="Gene3D" id="1.10.287.860">
    <property type="entry name" value="Nucleotidyltransferase"/>
    <property type="match status" value="1"/>
</dbReference>
<comment type="caution">
    <text evidence="2">The sequence shown here is derived from an EMBL/GenBank/DDBJ whole genome shotgun (WGS) entry which is preliminary data.</text>
</comment>
<dbReference type="SUPFAM" id="SSF81301">
    <property type="entry name" value="Nucleotidyltransferase"/>
    <property type="match status" value="1"/>
</dbReference>
<dbReference type="CDD" id="cd05399">
    <property type="entry name" value="NT_Rel-Spo_like"/>
    <property type="match status" value="1"/>
</dbReference>
<dbReference type="Gene3D" id="3.30.460.10">
    <property type="entry name" value="Beta Polymerase, domain 2"/>
    <property type="match status" value="1"/>
</dbReference>
<keyword evidence="3" id="KW-1185">Reference proteome</keyword>
<dbReference type="RefSeq" id="WP_147462065.1">
    <property type="nucleotide sequence ID" value="NZ_RBXB01000003.1"/>
</dbReference>
<dbReference type="InterPro" id="IPR043519">
    <property type="entry name" value="NT_sf"/>
</dbReference>
<evidence type="ECO:0000313" key="2">
    <source>
        <dbReference type="EMBL" id="RKS96399.1"/>
    </source>
</evidence>
<dbReference type="SMART" id="SM00954">
    <property type="entry name" value="RelA_SpoT"/>
    <property type="match status" value="1"/>
</dbReference>
<keyword evidence="2" id="KW-0808">Transferase</keyword>
<proteinExistence type="predicted"/>
<organism evidence="2 3">
    <name type="scientific">Chryseobacterium defluvii</name>
    <dbReference type="NCBI Taxonomy" id="160396"/>
    <lineage>
        <taxon>Bacteria</taxon>
        <taxon>Pseudomonadati</taxon>
        <taxon>Bacteroidota</taxon>
        <taxon>Flavobacteriia</taxon>
        <taxon>Flavobacteriales</taxon>
        <taxon>Weeksellaceae</taxon>
        <taxon>Chryseobacterium group</taxon>
        <taxon>Chryseobacterium</taxon>
    </lineage>
</organism>
<name>A0A495SA22_9FLAO</name>